<proteinExistence type="predicted"/>
<dbReference type="AlphaFoldDB" id="A0A2I0TMY6"/>
<organism evidence="1 2">
    <name type="scientific">Limosa lapponica baueri</name>
    <dbReference type="NCBI Taxonomy" id="1758121"/>
    <lineage>
        <taxon>Eukaryota</taxon>
        <taxon>Metazoa</taxon>
        <taxon>Chordata</taxon>
        <taxon>Craniata</taxon>
        <taxon>Vertebrata</taxon>
        <taxon>Euteleostomi</taxon>
        <taxon>Archelosauria</taxon>
        <taxon>Archosauria</taxon>
        <taxon>Dinosauria</taxon>
        <taxon>Saurischia</taxon>
        <taxon>Theropoda</taxon>
        <taxon>Coelurosauria</taxon>
        <taxon>Aves</taxon>
        <taxon>Neognathae</taxon>
        <taxon>Neoaves</taxon>
        <taxon>Charadriiformes</taxon>
        <taxon>Scolopacidae</taxon>
        <taxon>Limosa</taxon>
    </lineage>
</organism>
<gene>
    <name evidence="1" type="ORF">llap_14543</name>
</gene>
<sequence>MASYTQKVANLHNEVVDLLVKRLAGYADTESLVERLDVKVIEPLKLYSIRLKQPRVRTGKVALPSPGQDTAPCNGKLVWEEHG</sequence>
<protein>
    <submittedName>
        <fullName evidence="1">Uncharacterized protein</fullName>
    </submittedName>
</protein>
<dbReference type="OrthoDB" id="60621at2759"/>
<reference evidence="2" key="1">
    <citation type="submission" date="2017-11" db="EMBL/GenBank/DDBJ databases">
        <authorList>
            <person name="Lima N.C."/>
            <person name="Parody-Merino A.M."/>
            <person name="Battley P.F."/>
            <person name="Fidler A.E."/>
            <person name="Prosdocimi F."/>
        </authorList>
    </citation>
    <scope>NUCLEOTIDE SEQUENCE [LARGE SCALE GENOMIC DNA]</scope>
</reference>
<evidence type="ECO:0000313" key="2">
    <source>
        <dbReference type="Proteomes" id="UP000233556"/>
    </source>
</evidence>
<evidence type="ECO:0000313" key="1">
    <source>
        <dbReference type="EMBL" id="PKU35152.1"/>
    </source>
</evidence>
<accession>A0A2I0TMY6</accession>
<dbReference type="EMBL" id="KZ508477">
    <property type="protein sequence ID" value="PKU35152.1"/>
    <property type="molecule type" value="Genomic_DNA"/>
</dbReference>
<reference evidence="2" key="2">
    <citation type="submission" date="2017-12" db="EMBL/GenBank/DDBJ databases">
        <title>Genome sequence of the Bar-tailed Godwit (Limosa lapponica baueri).</title>
        <authorList>
            <person name="Lima N.C.B."/>
            <person name="Parody-Merino A.M."/>
            <person name="Battley P.F."/>
            <person name="Fidler A.E."/>
            <person name="Prosdocimi F."/>
        </authorList>
    </citation>
    <scope>NUCLEOTIDE SEQUENCE [LARGE SCALE GENOMIC DNA]</scope>
</reference>
<keyword evidence="2" id="KW-1185">Reference proteome</keyword>
<dbReference type="Proteomes" id="UP000233556">
    <property type="component" value="Unassembled WGS sequence"/>
</dbReference>
<name>A0A2I0TMY6_LIMLA</name>